<dbReference type="Pfam" id="PF00249">
    <property type="entry name" value="Myb_DNA-binding"/>
    <property type="match status" value="1"/>
</dbReference>
<keyword evidence="4" id="KW-0804">Transcription</keyword>
<protein>
    <submittedName>
        <fullName evidence="10">Myb domain-containing protein</fullName>
    </submittedName>
</protein>
<dbReference type="FunFam" id="1.10.10.60:FF:000023">
    <property type="entry name" value="protein REVEILLE 6 isoform X1"/>
    <property type="match status" value="1"/>
</dbReference>
<feature type="compositionally biased region" description="Polar residues" evidence="6">
    <location>
        <begin position="283"/>
        <end position="301"/>
    </location>
</feature>
<evidence type="ECO:0000256" key="2">
    <source>
        <dbReference type="ARBA" id="ARBA00023015"/>
    </source>
</evidence>
<dbReference type="RefSeq" id="XP_004361126.1">
    <property type="nucleotide sequence ID" value="XM_004361069.1"/>
</dbReference>
<evidence type="ECO:0000256" key="6">
    <source>
        <dbReference type="SAM" id="MobiDB-lite"/>
    </source>
</evidence>
<dbReference type="Gene3D" id="1.10.10.60">
    <property type="entry name" value="Homeodomain-like"/>
    <property type="match status" value="1"/>
</dbReference>
<dbReference type="GO" id="GO:0005737">
    <property type="term" value="C:cytoplasm"/>
    <property type="evidence" value="ECO:0007669"/>
    <property type="project" value="EnsemblProtists"/>
</dbReference>
<feature type="region of interest" description="Disordered" evidence="6">
    <location>
        <begin position="370"/>
        <end position="399"/>
    </location>
</feature>
<dbReference type="InterPro" id="IPR017930">
    <property type="entry name" value="Myb_dom"/>
</dbReference>
<keyword evidence="3" id="KW-0238">DNA-binding</keyword>
<evidence type="ECO:0000256" key="4">
    <source>
        <dbReference type="ARBA" id="ARBA00023163"/>
    </source>
</evidence>
<dbReference type="PROSITE" id="PS50090">
    <property type="entry name" value="MYB_LIKE"/>
    <property type="match status" value="1"/>
</dbReference>
<organism evidence="10 11">
    <name type="scientific">Cavenderia fasciculata</name>
    <name type="common">Slime mold</name>
    <name type="synonym">Dictyostelium fasciculatum</name>
    <dbReference type="NCBI Taxonomy" id="261658"/>
    <lineage>
        <taxon>Eukaryota</taxon>
        <taxon>Amoebozoa</taxon>
        <taxon>Evosea</taxon>
        <taxon>Eumycetozoa</taxon>
        <taxon>Dictyostelia</taxon>
        <taxon>Acytosteliales</taxon>
        <taxon>Cavenderiaceae</taxon>
        <taxon>Cavenderia</taxon>
    </lineage>
</organism>
<dbReference type="NCBIfam" id="TIGR01557">
    <property type="entry name" value="myb_SHAQKYF"/>
    <property type="match status" value="1"/>
</dbReference>
<feature type="domain" description="Myb-like" evidence="7">
    <location>
        <begin position="23"/>
        <end position="73"/>
    </location>
</feature>
<dbReference type="InterPro" id="IPR006447">
    <property type="entry name" value="Myb_dom_plants"/>
</dbReference>
<evidence type="ECO:0000259" key="8">
    <source>
        <dbReference type="PROSITE" id="PS51293"/>
    </source>
</evidence>
<evidence type="ECO:0000259" key="7">
    <source>
        <dbReference type="PROSITE" id="PS50090"/>
    </source>
</evidence>
<dbReference type="CDD" id="cd00167">
    <property type="entry name" value="SANT"/>
    <property type="match status" value="1"/>
</dbReference>
<dbReference type="InterPro" id="IPR017884">
    <property type="entry name" value="SANT_dom"/>
</dbReference>
<dbReference type="STRING" id="1054147.F4PL53"/>
<gene>
    <name evidence="10" type="primary">mybG</name>
    <name evidence="10" type="ORF">DFA_05407</name>
</gene>
<keyword evidence="2" id="KW-0805">Transcription regulation</keyword>
<accession>F4PL53</accession>
<feature type="region of interest" description="Disordered" evidence="6">
    <location>
        <begin position="270"/>
        <end position="301"/>
    </location>
</feature>
<dbReference type="OrthoDB" id="118550at2759"/>
<feature type="domain" description="SANT" evidence="8">
    <location>
        <begin position="26"/>
        <end position="77"/>
    </location>
</feature>
<evidence type="ECO:0000259" key="9">
    <source>
        <dbReference type="PROSITE" id="PS51294"/>
    </source>
</evidence>
<dbReference type="EMBL" id="GL883008">
    <property type="protein sequence ID" value="EGG23275.1"/>
    <property type="molecule type" value="Genomic_DNA"/>
</dbReference>
<dbReference type="SMART" id="SM00717">
    <property type="entry name" value="SANT"/>
    <property type="match status" value="1"/>
</dbReference>
<dbReference type="SUPFAM" id="SSF46689">
    <property type="entry name" value="Homeodomain-like"/>
    <property type="match status" value="1"/>
</dbReference>
<dbReference type="GeneID" id="14875050"/>
<dbReference type="PROSITE" id="PS51293">
    <property type="entry name" value="SANT"/>
    <property type="match status" value="1"/>
</dbReference>
<feature type="region of interest" description="Disordered" evidence="6">
    <location>
        <begin position="315"/>
        <end position="342"/>
    </location>
</feature>
<dbReference type="InterPro" id="IPR009057">
    <property type="entry name" value="Homeodomain-like_sf"/>
</dbReference>
<dbReference type="GO" id="GO:0003677">
    <property type="term" value="F:DNA binding"/>
    <property type="evidence" value="ECO:0007669"/>
    <property type="project" value="UniProtKB-KW"/>
</dbReference>
<dbReference type="GO" id="GO:1905301">
    <property type="term" value="P:regulation of macropinocytosis"/>
    <property type="evidence" value="ECO:0007669"/>
    <property type="project" value="EnsemblProtists"/>
</dbReference>
<keyword evidence="5" id="KW-0539">Nucleus</keyword>
<comment type="subcellular location">
    <subcellularLocation>
        <location evidence="1">Nucleus</location>
    </subcellularLocation>
</comment>
<feature type="compositionally biased region" description="Low complexity" evidence="6">
    <location>
        <begin position="374"/>
        <end position="391"/>
    </location>
</feature>
<evidence type="ECO:0000256" key="1">
    <source>
        <dbReference type="ARBA" id="ARBA00004123"/>
    </source>
</evidence>
<sequence length="424" mass="46963">MSYNQMVPQQLQGINPKTRKPYTITKQRENWTEEEHQKFLEALTLFDRDWKKIEGFVGTKTVIQIRSHAQKYFIKVQKNNTGERIPPPRPKRKSVQPYPQKAKSDMSGMGGMLPDNLTGNPFISPSNFTSWMAYRGLMPPMDLNGGGGGGGASASPTPPSNMDVNRHHLEQLQQAQQYIQSALSVATTGGRAQAPGSASLAPNYPKIYSFLSTLFDSSHSSYPDSLNEMSQTDRETMQLLMHNLAINLANQQYRDQHQSLIDQCRSLKREDDDDNLASPRQGGATTDFDTSNLDSSYGSSTHHQSLYMANMLNNHHHQTQQQQQQQQQHQQHHSNNPLSNLNSLSALTSLNNLSALSQLNNLNSLAMGAAGQPTNSSANTNAAGANNTNSALQPNSLNQMGNLMNLNSLQQSKPFILNPPQTSF</sequence>
<dbReference type="PANTHER" id="PTHR12802">
    <property type="entry name" value="SWI/SNF COMPLEX-RELATED"/>
    <property type="match status" value="1"/>
</dbReference>
<keyword evidence="11" id="KW-1185">Reference proteome</keyword>
<dbReference type="PANTHER" id="PTHR12802:SF155">
    <property type="entry name" value="DEUBIQUITINASE MYSM1"/>
    <property type="match status" value="1"/>
</dbReference>
<evidence type="ECO:0000256" key="5">
    <source>
        <dbReference type="ARBA" id="ARBA00023242"/>
    </source>
</evidence>
<dbReference type="KEGG" id="dfa:DFA_05407"/>
<feature type="domain" description="HTH myb-type" evidence="9">
    <location>
        <begin position="23"/>
        <end position="77"/>
    </location>
</feature>
<dbReference type="GO" id="GO:0005634">
    <property type="term" value="C:nucleus"/>
    <property type="evidence" value="ECO:0007669"/>
    <property type="project" value="UniProtKB-SubCell"/>
</dbReference>
<evidence type="ECO:0000313" key="11">
    <source>
        <dbReference type="Proteomes" id="UP000007797"/>
    </source>
</evidence>
<proteinExistence type="predicted"/>
<reference evidence="11" key="1">
    <citation type="journal article" date="2011" name="Genome Res.">
        <title>Phylogeny-wide analysis of social amoeba genomes highlights ancient origins for complex intercellular communication.</title>
        <authorList>
            <person name="Heidel A.J."/>
            <person name="Lawal H.M."/>
            <person name="Felder M."/>
            <person name="Schilde C."/>
            <person name="Helps N.R."/>
            <person name="Tunggal B."/>
            <person name="Rivero F."/>
            <person name="John U."/>
            <person name="Schleicher M."/>
            <person name="Eichinger L."/>
            <person name="Platzer M."/>
            <person name="Noegel A.A."/>
            <person name="Schaap P."/>
            <person name="Gloeckner G."/>
        </authorList>
    </citation>
    <scope>NUCLEOTIDE SEQUENCE [LARGE SCALE GENOMIC DNA]</scope>
    <source>
        <strain evidence="11">SH3</strain>
    </source>
</reference>
<feature type="region of interest" description="Disordered" evidence="6">
    <location>
        <begin position="80"/>
        <end position="106"/>
    </location>
</feature>
<dbReference type="PROSITE" id="PS51294">
    <property type="entry name" value="HTH_MYB"/>
    <property type="match status" value="1"/>
</dbReference>
<evidence type="ECO:0000256" key="3">
    <source>
        <dbReference type="ARBA" id="ARBA00023125"/>
    </source>
</evidence>
<dbReference type="GO" id="GO:0010468">
    <property type="term" value="P:regulation of gene expression"/>
    <property type="evidence" value="ECO:0007669"/>
    <property type="project" value="EnsemblProtists"/>
</dbReference>
<dbReference type="InterPro" id="IPR001005">
    <property type="entry name" value="SANT/Myb"/>
</dbReference>
<dbReference type="Proteomes" id="UP000007797">
    <property type="component" value="Unassembled WGS sequence"/>
</dbReference>
<name>F4PL53_CACFS</name>
<feature type="compositionally biased region" description="Low complexity" evidence="6">
    <location>
        <begin position="319"/>
        <end position="342"/>
    </location>
</feature>
<evidence type="ECO:0000313" key="10">
    <source>
        <dbReference type="EMBL" id="EGG23275.1"/>
    </source>
</evidence>
<dbReference type="AlphaFoldDB" id="F4PL53"/>
<dbReference type="Pfam" id="PF24904">
    <property type="entry name" value="RVE6"/>
    <property type="match status" value="1"/>
</dbReference>